<evidence type="ECO:0000256" key="1">
    <source>
        <dbReference type="SAM" id="MobiDB-lite"/>
    </source>
</evidence>
<evidence type="ECO:0000313" key="2">
    <source>
        <dbReference type="EMBL" id="WVZ21939.1"/>
    </source>
</evidence>
<dbReference type="AlphaFoldDB" id="A0AAQ3S7A8"/>
<protein>
    <submittedName>
        <fullName evidence="2">Uncharacterized protein</fullName>
    </submittedName>
</protein>
<reference evidence="2 3" key="1">
    <citation type="journal article" date="2023" name="Life. Sci Alliance">
        <title>Evolutionary insights into 3D genome organization and epigenetic landscape of Vigna mungo.</title>
        <authorList>
            <person name="Junaid A."/>
            <person name="Singh B."/>
            <person name="Bhatia S."/>
        </authorList>
    </citation>
    <scope>NUCLEOTIDE SEQUENCE [LARGE SCALE GENOMIC DNA]</scope>
    <source>
        <strain evidence="2">Urdbean</strain>
    </source>
</reference>
<name>A0AAQ3S7A8_VIGMU</name>
<feature type="region of interest" description="Disordered" evidence="1">
    <location>
        <begin position="80"/>
        <end position="108"/>
    </location>
</feature>
<organism evidence="2 3">
    <name type="scientific">Vigna mungo</name>
    <name type="common">Black gram</name>
    <name type="synonym">Phaseolus mungo</name>
    <dbReference type="NCBI Taxonomy" id="3915"/>
    <lineage>
        <taxon>Eukaryota</taxon>
        <taxon>Viridiplantae</taxon>
        <taxon>Streptophyta</taxon>
        <taxon>Embryophyta</taxon>
        <taxon>Tracheophyta</taxon>
        <taxon>Spermatophyta</taxon>
        <taxon>Magnoliopsida</taxon>
        <taxon>eudicotyledons</taxon>
        <taxon>Gunneridae</taxon>
        <taxon>Pentapetalae</taxon>
        <taxon>rosids</taxon>
        <taxon>fabids</taxon>
        <taxon>Fabales</taxon>
        <taxon>Fabaceae</taxon>
        <taxon>Papilionoideae</taxon>
        <taxon>50 kb inversion clade</taxon>
        <taxon>NPAAA clade</taxon>
        <taxon>indigoferoid/millettioid clade</taxon>
        <taxon>Phaseoleae</taxon>
        <taxon>Vigna</taxon>
    </lineage>
</organism>
<evidence type="ECO:0000313" key="3">
    <source>
        <dbReference type="Proteomes" id="UP001374535"/>
    </source>
</evidence>
<proteinExistence type="predicted"/>
<dbReference type="Proteomes" id="UP001374535">
    <property type="component" value="Chromosome 1"/>
</dbReference>
<keyword evidence="3" id="KW-1185">Reference proteome</keyword>
<sequence length="108" mass="11636">MANNRDQGNAGEARNYHSLSMPMMFSGLDREREMSAMISALTQVVSGEEHGIGDGFTITSNMDSGSIAPSSACSSYCVPKRRREGDDTSNLPRGTSFPAISTCKHQTE</sequence>
<dbReference type="EMBL" id="CP144700">
    <property type="protein sequence ID" value="WVZ21939.1"/>
    <property type="molecule type" value="Genomic_DNA"/>
</dbReference>
<gene>
    <name evidence="2" type="ORF">V8G54_000483</name>
</gene>
<accession>A0AAQ3S7A8</accession>